<feature type="region of interest" description="Disordered" evidence="1">
    <location>
        <begin position="1"/>
        <end position="39"/>
    </location>
</feature>
<reference evidence="2 3" key="1">
    <citation type="submission" date="2019-12" db="EMBL/GenBank/DDBJ databases">
        <title>Chromosome-level assembly of the Caenorhabditis remanei genome.</title>
        <authorList>
            <person name="Teterina A.A."/>
            <person name="Willis J.H."/>
            <person name="Phillips P.C."/>
        </authorList>
    </citation>
    <scope>NUCLEOTIDE SEQUENCE [LARGE SCALE GENOMIC DNA]</scope>
    <source>
        <strain evidence="2 3">PX506</strain>
        <tissue evidence="2">Whole organism</tissue>
    </source>
</reference>
<dbReference type="AlphaFoldDB" id="A0A6A5G805"/>
<dbReference type="CTD" id="9824590"/>
<sequence length="491" mass="54921">MSSIQNNDMKTIGSTEPDYTSSSYPSTSSLGRTMSFGSERTINSEDTLFNIPSLRTDTLHSLSGRNSRSSSEPPSKRRKLEADWEESKGEITIAQLKEMETRGTLLRPIYGDKLSELKNVPVENMFDIRNASLPAIIVSNTDTELTRAIILEGCHRISTVLDLDCSSNGYSNFRIDIIMYEVEEGVFTKAWAQCLPLKFSESFKSESSVSSRVELDSIPTVILNIGMQIHSNKEFRTKGVFNTHDSAFFTFKFLERTTSDAELTKMRTHPQERGTFWNRLVKEGRVLASGNSQLPTLRTDGSFPTGNRIFVIAMKASCKDDDGTAQLLIDHSSKLSAQKLHNSLQLILEKAAGNVDKEKSEESDFVIHEKIEEIDSSSICFFFARLPTEEIPLMIEKSLNIIVAEPSGETIHQMSKWPVEQKTTAILNNVIYGGEGQPRSCLLVGERLLPRGSRHLAPMSSRKLSNFVSKWFPGQSDGEIHTVRGFLTVPE</sequence>
<evidence type="ECO:0000313" key="3">
    <source>
        <dbReference type="Proteomes" id="UP000483820"/>
    </source>
</evidence>
<comment type="caution">
    <text evidence="2">The sequence shown here is derived from an EMBL/GenBank/DDBJ whole genome shotgun (WGS) entry which is preliminary data.</text>
</comment>
<dbReference type="KEGG" id="crq:GCK72_017701"/>
<protein>
    <submittedName>
        <fullName evidence="2">Uncharacterized protein</fullName>
    </submittedName>
</protein>
<evidence type="ECO:0000256" key="1">
    <source>
        <dbReference type="SAM" id="MobiDB-lite"/>
    </source>
</evidence>
<organism evidence="2 3">
    <name type="scientific">Caenorhabditis remanei</name>
    <name type="common">Caenorhabditis vulgaris</name>
    <dbReference type="NCBI Taxonomy" id="31234"/>
    <lineage>
        <taxon>Eukaryota</taxon>
        <taxon>Metazoa</taxon>
        <taxon>Ecdysozoa</taxon>
        <taxon>Nematoda</taxon>
        <taxon>Chromadorea</taxon>
        <taxon>Rhabditida</taxon>
        <taxon>Rhabditina</taxon>
        <taxon>Rhabditomorpha</taxon>
        <taxon>Rhabditoidea</taxon>
        <taxon>Rhabditidae</taxon>
        <taxon>Peloderinae</taxon>
        <taxon>Caenorhabditis</taxon>
    </lineage>
</organism>
<dbReference type="EMBL" id="WUAV01000005">
    <property type="protein sequence ID" value="KAF1751147.1"/>
    <property type="molecule type" value="Genomic_DNA"/>
</dbReference>
<feature type="compositionally biased region" description="Low complexity" evidence="1">
    <location>
        <begin position="14"/>
        <end position="29"/>
    </location>
</feature>
<proteinExistence type="predicted"/>
<dbReference type="GeneID" id="9824590"/>
<gene>
    <name evidence="2" type="ORF">GCK72_017701</name>
</gene>
<dbReference type="RefSeq" id="XP_053581127.1">
    <property type="nucleotide sequence ID" value="XM_053732214.1"/>
</dbReference>
<feature type="compositionally biased region" description="Polar residues" evidence="1">
    <location>
        <begin position="1"/>
        <end position="13"/>
    </location>
</feature>
<feature type="compositionally biased region" description="Low complexity" evidence="1">
    <location>
        <begin position="61"/>
        <end position="73"/>
    </location>
</feature>
<dbReference type="Proteomes" id="UP000483820">
    <property type="component" value="Chromosome V"/>
</dbReference>
<evidence type="ECO:0000313" key="2">
    <source>
        <dbReference type="EMBL" id="KAF1751147.1"/>
    </source>
</evidence>
<name>A0A6A5G805_CAERE</name>
<accession>A0A6A5G805</accession>
<feature type="region of interest" description="Disordered" evidence="1">
    <location>
        <begin position="59"/>
        <end position="84"/>
    </location>
</feature>
<feature type="compositionally biased region" description="Polar residues" evidence="1">
    <location>
        <begin position="30"/>
        <end position="39"/>
    </location>
</feature>